<evidence type="ECO:0000313" key="2">
    <source>
        <dbReference type="Proteomes" id="UP000253961"/>
    </source>
</evidence>
<dbReference type="Pfam" id="PF25857">
    <property type="entry name" value="DUF7957"/>
    <property type="match status" value="1"/>
</dbReference>
<evidence type="ECO:0000313" key="1">
    <source>
        <dbReference type="EMBL" id="RDC58436.1"/>
    </source>
</evidence>
<dbReference type="Proteomes" id="UP000253961">
    <property type="component" value="Unassembled WGS sequence"/>
</dbReference>
<sequence length="115" mass="13324">MKSISTLYYNQNKVIINGYDNIIAPAKIIQCLVIDDRFIILLLDEKGMFSKTNVHCYNIDGLLQWAIGELDFVNARYYTSIYVLSDLFLYAYNICGVEVKLNYQTGEVLRTEHIK</sequence>
<accession>A0A369Q5S5</accession>
<comment type="caution">
    <text evidence="1">The sequence shown here is derived from an EMBL/GenBank/DDBJ whole genome shotgun (WGS) entry which is preliminary data.</text>
</comment>
<reference evidence="1 2" key="1">
    <citation type="submission" date="2018-07" db="EMBL/GenBank/DDBJ databases">
        <title>Pedobacter sp. nov., isolated from soil.</title>
        <authorList>
            <person name="Zhou L.Y."/>
            <person name="Du Z.J."/>
        </authorList>
    </citation>
    <scope>NUCLEOTIDE SEQUENCE [LARGE SCALE GENOMIC DNA]</scope>
    <source>
        <strain evidence="1 2">JDX94</strain>
    </source>
</reference>
<gene>
    <name evidence="1" type="ORF">DU508_00055</name>
</gene>
<dbReference type="EMBL" id="QPKV01000001">
    <property type="protein sequence ID" value="RDC58436.1"/>
    <property type="molecule type" value="Genomic_DNA"/>
</dbReference>
<dbReference type="InterPro" id="IPR058263">
    <property type="entry name" value="DUF7957"/>
</dbReference>
<keyword evidence="2" id="KW-1185">Reference proteome</keyword>
<name>A0A369Q5S5_9SPHI</name>
<proteinExistence type="predicted"/>
<organism evidence="1 2">
    <name type="scientific">Pedobacter chinensis</name>
    <dbReference type="NCBI Taxonomy" id="2282421"/>
    <lineage>
        <taxon>Bacteria</taxon>
        <taxon>Pseudomonadati</taxon>
        <taxon>Bacteroidota</taxon>
        <taxon>Sphingobacteriia</taxon>
        <taxon>Sphingobacteriales</taxon>
        <taxon>Sphingobacteriaceae</taxon>
        <taxon>Pedobacter</taxon>
    </lineage>
</organism>
<protein>
    <submittedName>
        <fullName evidence="1">Uncharacterized protein</fullName>
    </submittedName>
</protein>
<dbReference type="AlphaFoldDB" id="A0A369Q5S5"/>
<dbReference type="RefSeq" id="WP_115400811.1">
    <property type="nucleotide sequence ID" value="NZ_QPKV01000001.1"/>
</dbReference>